<evidence type="ECO:0000313" key="11">
    <source>
        <dbReference type="Proteomes" id="UP000271162"/>
    </source>
</evidence>
<dbReference type="InterPro" id="IPR027417">
    <property type="entry name" value="P-loop_NTPase"/>
</dbReference>
<reference evidence="12" key="1">
    <citation type="submission" date="2016-04" db="UniProtKB">
        <authorList>
            <consortium name="WormBaseParasite"/>
        </authorList>
    </citation>
    <scope>IDENTIFICATION</scope>
</reference>
<evidence type="ECO:0000313" key="10">
    <source>
        <dbReference type="EMBL" id="VDL81820.1"/>
    </source>
</evidence>
<comment type="similarity">
    <text evidence="1 7">Belongs to the TRAFAC class myosin-kinesin ATPase superfamily. Myosin family.</text>
</comment>
<keyword evidence="11" id="KW-1185">Reference proteome</keyword>
<dbReference type="FunFam" id="1.10.10.820:FF:000001">
    <property type="entry name" value="Myosin heavy chain"/>
    <property type="match status" value="1"/>
</dbReference>
<dbReference type="GO" id="GO:0016459">
    <property type="term" value="C:myosin complex"/>
    <property type="evidence" value="ECO:0007669"/>
    <property type="project" value="UniProtKB-KW"/>
</dbReference>
<keyword evidence="3 7" id="KW-0067">ATP-binding</keyword>
<dbReference type="Proteomes" id="UP000271162">
    <property type="component" value="Unassembled WGS sequence"/>
</dbReference>
<dbReference type="WBParaSite" id="NBR_0001809801-mRNA-1">
    <property type="protein sequence ID" value="NBR_0001809801-mRNA-1"/>
    <property type="gene ID" value="NBR_0001809801"/>
</dbReference>
<dbReference type="OMA" id="WKLGQIQ"/>
<dbReference type="Gene3D" id="1.20.5.190">
    <property type="match status" value="3"/>
</dbReference>
<evidence type="ECO:0000256" key="3">
    <source>
        <dbReference type="ARBA" id="ARBA00022840"/>
    </source>
</evidence>
<dbReference type="Gene3D" id="1.20.58.530">
    <property type="match status" value="1"/>
</dbReference>
<dbReference type="GO" id="GO:0016020">
    <property type="term" value="C:membrane"/>
    <property type="evidence" value="ECO:0007669"/>
    <property type="project" value="TreeGrafter"/>
</dbReference>
<evidence type="ECO:0000256" key="4">
    <source>
        <dbReference type="ARBA" id="ARBA00023123"/>
    </source>
</evidence>
<feature type="coiled-coil region" evidence="8">
    <location>
        <begin position="1130"/>
        <end position="1236"/>
    </location>
</feature>
<accession>A0A158R3E1</accession>
<dbReference type="PANTHER" id="PTHR13140:SF706">
    <property type="entry name" value="DILUTE CLASS UNCONVENTIONAL MYOSIN, ISOFORM C"/>
    <property type="match status" value="1"/>
</dbReference>
<evidence type="ECO:0000313" key="12">
    <source>
        <dbReference type="WBParaSite" id="NBR_0001809801-mRNA-1"/>
    </source>
</evidence>
<dbReference type="InterPro" id="IPR036961">
    <property type="entry name" value="Kinesin_motor_dom_sf"/>
</dbReference>
<dbReference type="SUPFAM" id="SSF52540">
    <property type="entry name" value="P-loop containing nucleoside triphosphate hydrolases"/>
    <property type="match status" value="2"/>
</dbReference>
<gene>
    <name evidence="10" type="ORF">NBR_LOCUS18099</name>
</gene>
<dbReference type="Gene3D" id="3.30.70.1590">
    <property type="match status" value="1"/>
</dbReference>
<keyword evidence="4 7" id="KW-0518">Myosin</keyword>
<dbReference type="Pfam" id="PF00612">
    <property type="entry name" value="IQ"/>
    <property type="match status" value="3"/>
</dbReference>
<dbReference type="InterPro" id="IPR000048">
    <property type="entry name" value="IQ_motif_EF-hand-BS"/>
</dbReference>
<dbReference type="Gene3D" id="1.10.10.820">
    <property type="match status" value="1"/>
</dbReference>
<evidence type="ECO:0000256" key="1">
    <source>
        <dbReference type="ARBA" id="ARBA00008314"/>
    </source>
</evidence>
<dbReference type="SMART" id="SM00242">
    <property type="entry name" value="MYSc"/>
    <property type="match status" value="1"/>
</dbReference>
<dbReference type="CDD" id="cd23767">
    <property type="entry name" value="IQCD"/>
    <property type="match status" value="1"/>
</dbReference>
<keyword evidence="8" id="KW-0175">Coiled coil</keyword>
<dbReference type="GO" id="GO:0007015">
    <property type="term" value="P:actin filament organization"/>
    <property type="evidence" value="ECO:0007669"/>
    <property type="project" value="TreeGrafter"/>
</dbReference>
<dbReference type="InterPro" id="IPR036103">
    <property type="entry name" value="MYSc_Myo5"/>
</dbReference>
<reference evidence="10 11" key="2">
    <citation type="submission" date="2018-11" db="EMBL/GenBank/DDBJ databases">
        <authorList>
            <consortium name="Pathogen Informatics"/>
        </authorList>
    </citation>
    <scope>NUCLEOTIDE SEQUENCE [LARGE SCALE GENOMIC DNA]</scope>
</reference>
<evidence type="ECO:0000256" key="2">
    <source>
        <dbReference type="ARBA" id="ARBA00022741"/>
    </source>
</evidence>
<dbReference type="GO" id="GO:0005737">
    <property type="term" value="C:cytoplasm"/>
    <property type="evidence" value="ECO:0007669"/>
    <property type="project" value="TreeGrafter"/>
</dbReference>
<feature type="coiled-coil region" evidence="8">
    <location>
        <begin position="914"/>
        <end position="1024"/>
    </location>
</feature>
<dbReference type="STRING" id="27835.A0A158R3E1"/>
<dbReference type="Gene3D" id="1.20.120.720">
    <property type="entry name" value="Myosin VI head, motor domain, U50 subdomain"/>
    <property type="match status" value="1"/>
</dbReference>
<feature type="domain" description="Myosin motor" evidence="9">
    <location>
        <begin position="81"/>
        <end position="762"/>
    </location>
</feature>
<keyword evidence="2 7" id="KW-0547">Nucleotide-binding</keyword>
<evidence type="ECO:0000256" key="8">
    <source>
        <dbReference type="SAM" id="Coils"/>
    </source>
</evidence>
<dbReference type="Pfam" id="PF00063">
    <property type="entry name" value="Myosin_head"/>
    <property type="match status" value="1"/>
</dbReference>
<evidence type="ECO:0000259" key="9">
    <source>
        <dbReference type="PROSITE" id="PS51456"/>
    </source>
</evidence>
<keyword evidence="6 7" id="KW-0009">Actin-binding</keyword>
<dbReference type="PANTHER" id="PTHR13140">
    <property type="entry name" value="MYOSIN"/>
    <property type="match status" value="1"/>
</dbReference>
<dbReference type="GO" id="GO:0000146">
    <property type="term" value="F:microfilament motor activity"/>
    <property type="evidence" value="ECO:0007669"/>
    <property type="project" value="TreeGrafter"/>
</dbReference>
<dbReference type="EMBL" id="UYSL01023174">
    <property type="protein sequence ID" value="VDL81820.1"/>
    <property type="molecule type" value="Genomic_DNA"/>
</dbReference>
<sequence length="1289" mass="148980">MELNGNATLGRSQVFPLENYKKGARVWHRHPELVWIAGELEHDVTFATRTVRIRLEDDEIVEYTISSPNQLPFLRNPSILVGKDDLTSLSYLHEPAVLHNLQVRFIEREAIYTYCGIVLVAINPYAECPHLYGEEVIQVYRGVGKQVRELDPHIYAVAEEAFYDLVEFKKCQSIIVSGESGAGKTVSAKFVMKYFASIAGHRDGSAGVEDRVLATNPIMEAIGNAKTIRNDNSSRFGKFIQINFDERFTISGAEMKTYLLEKSRLVFQAPQERNYHIFYQICAARDHPLLSDFSLGPPEAYWYTAQGGESKIPGVDDRADFLETVKALSLLGFDDAKQREVFRILKGILLLGNVDFRSQGDRSSISPMNDMEIEQLCADYKIDEQELRLWLTVREIRAAGETVRKGLEPREAVRSRDALAKLLYAQLFSWFVDRINDALQEKGKKTLNRRSFIGVLDIYGFETFETNSFEQFCINYANEKLQQHFNQHVFKLEQEEYEREELSWVRIDFYDNQPTIDLIEGRPGLIDYLNEQCKVVNGSDSGWLNQMTTCTALKKNTNLQMPRIKSAKFIVKHFAADVTYTIDGFTEKNKDAVSKQLLELFSLTKFSLLREILGSAVVFEETLPGKMAVKKTVAGQFRDSLRDLMEVLCTTRPHYVRCIKPNDLKERFYFEPKRTIQQLRACGVLETLRISAEGFPTRWSYEEFSRRYRVLYPEGKALWRDKPRMFAEKSCLKCLEEGKYALGKSKIFFRTGQLAIMERIRLETLSASAIRIQSTWRGFVARRKYLLMRRSLLTIQAACRAFIAVRRLHYLQMHRAAITIQTAYRRYVCESRYRKLRCAIVALQAQYRAAKVRAYVEKLRYEKSAIVIQKYWRGYLQRRAGIQRRRKIVLVQCCVRRWLARRRLRELKIESRSVNHLQKLNSGLENKIIDLQMKLDVVVCFNEKETAERNRLSPMESQLEKMRIEIAALEAERSEWKIAARKVEELGMEVERLETECDVKEAQKGELETRIHELNCRLDQNKAESSSKINALTDELSTTSQNAATFESDLKRMRTALAAETERRSIVEHEMGLMREQLLQNANLLASPHFSRVGSMRSEQERPPLSLLSADGRSISLSGGSADFDEIALILRQQQMINDLRIRSEQYQRENERLRNAIDASSLIDSVEKRTSLRSFETHKLQELEAAYSRLKSELERLVAEKADGGLENMNVKLLIDRIMEDNDRHREESAELRAMLSSRFERQSMMMDGSPRPDSGHWSANHSEDGCSDLDEELCMERTCRQLKALAE</sequence>
<dbReference type="GO" id="GO:0051015">
    <property type="term" value="F:actin filament binding"/>
    <property type="evidence" value="ECO:0007669"/>
    <property type="project" value="TreeGrafter"/>
</dbReference>
<evidence type="ECO:0000256" key="6">
    <source>
        <dbReference type="ARBA" id="ARBA00023203"/>
    </source>
</evidence>
<dbReference type="InterPro" id="IPR001609">
    <property type="entry name" value="Myosin_head_motor_dom-like"/>
</dbReference>
<evidence type="ECO:0000256" key="7">
    <source>
        <dbReference type="PROSITE-ProRule" id="PRU00782"/>
    </source>
</evidence>
<dbReference type="PRINTS" id="PR00193">
    <property type="entry name" value="MYOSINHEAVY"/>
</dbReference>
<dbReference type="PROSITE" id="PS50096">
    <property type="entry name" value="IQ"/>
    <property type="match status" value="4"/>
</dbReference>
<organism evidence="12">
    <name type="scientific">Nippostrongylus brasiliensis</name>
    <name type="common">Rat hookworm</name>
    <dbReference type="NCBI Taxonomy" id="27835"/>
    <lineage>
        <taxon>Eukaryota</taxon>
        <taxon>Metazoa</taxon>
        <taxon>Ecdysozoa</taxon>
        <taxon>Nematoda</taxon>
        <taxon>Chromadorea</taxon>
        <taxon>Rhabditida</taxon>
        <taxon>Rhabditina</taxon>
        <taxon>Rhabditomorpha</taxon>
        <taxon>Strongyloidea</taxon>
        <taxon>Heligmosomidae</taxon>
        <taxon>Nippostrongylus</taxon>
    </lineage>
</organism>
<name>A0A158R3E1_NIPBR</name>
<protein>
    <submittedName>
        <fullName evidence="12">Hum-2 (inferred by orthology to a C. elegans protein)</fullName>
    </submittedName>
</protein>
<dbReference type="Gene3D" id="3.40.850.10">
    <property type="entry name" value="Kinesin motor domain"/>
    <property type="match status" value="1"/>
</dbReference>
<dbReference type="GO" id="GO:0005524">
    <property type="term" value="F:ATP binding"/>
    <property type="evidence" value="ECO:0007669"/>
    <property type="project" value="UniProtKB-UniRule"/>
</dbReference>
<evidence type="ECO:0000256" key="5">
    <source>
        <dbReference type="ARBA" id="ARBA00023175"/>
    </source>
</evidence>
<keyword evidence="5 7" id="KW-0505">Motor protein</keyword>
<proteinExistence type="inferred from homology"/>
<feature type="region of interest" description="Actin-binding" evidence="7">
    <location>
        <begin position="641"/>
        <end position="663"/>
    </location>
</feature>
<dbReference type="CDD" id="cd01380">
    <property type="entry name" value="MYSc_Myo5"/>
    <property type="match status" value="1"/>
</dbReference>
<dbReference type="SMART" id="SM00015">
    <property type="entry name" value="IQ"/>
    <property type="match status" value="5"/>
</dbReference>
<dbReference type="PROSITE" id="PS51456">
    <property type="entry name" value="MYOSIN_MOTOR"/>
    <property type="match status" value="1"/>
</dbReference>
<feature type="binding site" evidence="7">
    <location>
        <begin position="178"/>
        <end position="185"/>
    </location>
    <ligand>
        <name>ATP</name>
        <dbReference type="ChEBI" id="CHEBI:30616"/>
    </ligand>
</feature>